<reference evidence="1" key="1">
    <citation type="submission" date="2019-06" db="EMBL/GenBank/DDBJ databases">
        <authorList>
            <consortium name="Wellcome Sanger Institute Data Sharing"/>
        </authorList>
    </citation>
    <scope>NUCLEOTIDE SEQUENCE [LARGE SCALE GENOMIC DNA]</scope>
</reference>
<name>A0A672YGS4_9TELE</name>
<sequence length="410" mass="45730">VTVDGSSKRILQKEKMKNQLMVKQDTKQRERLSRSMDVISLISDDEDDVIRACSKTPFCLYLYTGVKLGPGETITVVLIGYFDQRSGVSVVRLLDTLQKDVRFQTSEDQRLLMELLVKLQLPLSNLVVFYCDAPHPEAFVSQILALNPTVVSLCRLPGLAERACRAGLLASFSYVGDLVRDLHRHCSTTNSVNGTLKELFADSGSYNPLCPESGDVSFIIHIVQKLVAIWWDVMEYFKSLSPERSVECLRSQLMDPKVHLDFLFLSHALEPLRALQNLQGGGSCDTAVELQLTAMLVNTYAASLLRPSAAERFLRRPDLLLLYSEKDLLPSTEVNIGFQAANFLLAAPLTDVSEQQDFVNRVVAFYRAALHSLVGSIPKQLGPMVLKNIGTMLKHPTNITVRPQSVYLTV</sequence>
<keyword evidence="2" id="KW-1185">Reference proteome</keyword>
<dbReference type="InParanoid" id="A0A672YGS4"/>
<dbReference type="AlphaFoldDB" id="A0A672YGS4"/>
<reference evidence="1" key="3">
    <citation type="submission" date="2025-09" db="UniProtKB">
        <authorList>
            <consortium name="Ensembl"/>
        </authorList>
    </citation>
    <scope>IDENTIFICATION</scope>
</reference>
<evidence type="ECO:0000313" key="2">
    <source>
        <dbReference type="Proteomes" id="UP000472271"/>
    </source>
</evidence>
<protein>
    <submittedName>
        <fullName evidence="1">Uncharacterized protein</fullName>
    </submittedName>
</protein>
<evidence type="ECO:0000313" key="1">
    <source>
        <dbReference type="Ensembl" id="ENSSORP00005003757.1"/>
    </source>
</evidence>
<dbReference type="Ensembl" id="ENSSORT00005003866.1">
    <property type="protein sequence ID" value="ENSSORP00005003757.1"/>
    <property type="gene ID" value="ENSSORG00005002269.1"/>
</dbReference>
<organism evidence="1 2">
    <name type="scientific">Sphaeramia orbicularis</name>
    <name type="common">orbiculate cardinalfish</name>
    <dbReference type="NCBI Taxonomy" id="375764"/>
    <lineage>
        <taxon>Eukaryota</taxon>
        <taxon>Metazoa</taxon>
        <taxon>Chordata</taxon>
        <taxon>Craniata</taxon>
        <taxon>Vertebrata</taxon>
        <taxon>Euteleostomi</taxon>
        <taxon>Actinopterygii</taxon>
        <taxon>Neopterygii</taxon>
        <taxon>Teleostei</taxon>
        <taxon>Neoteleostei</taxon>
        <taxon>Acanthomorphata</taxon>
        <taxon>Gobiaria</taxon>
        <taxon>Kurtiformes</taxon>
        <taxon>Apogonoidei</taxon>
        <taxon>Apogonidae</taxon>
        <taxon>Apogoninae</taxon>
        <taxon>Sphaeramia</taxon>
    </lineage>
</organism>
<reference evidence="1" key="2">
    <citation type="submission" date="2025-08" db="UniProtKB">
        <authorList>
            <consortium name="Ensembl"/>
        </authorList>
    </citation>
    <scope>IDENTIFICATION</scope>
</reference>
<accession>A0A672YGS4</accession>
<dbReference type="Proteomes" id="UP000472271">
    <property type="component" value="Chromosome 7"/>
</dbReference>
<proteinExistence type="predicted"/>